<dbReference type="InterPro" id="IPR026073">
    <property type="entry name" value="GGNBP2"/>
</dbReference>
<name>A0A024GHC8_9STRA</name>
<reference evidence="2 3" key="1">
    <citation type="submission" date="2012-05" db="EMBL/GenBank/DDBJ databases">
        <title>Recombination and specialization in a pathogen metapopulation.</title>
        <authorList>
            <person name="Gardiner A."/>
            <person name="Kemen E."/>
            <person name="Schultz-Larsen T."/>
            <person name="MacLean D."/>
            <person name="Van Oosterhout C."/>
            <person name="Jones J.D.G."/>
        </authorList>
    </citation>
    <scope>NUCLEOTIDE SEQUENCE [LARGE SCALE GENOMIC DNA]</scope>
    <source>
        <strain evidence="2 3">Ac Nc2</strain>
    </source>
</reference>
<sequence>MFLCVSRTVLHYIWRNSIALWKCLTTLLSHRTHSHEQICLINENDPIQEHKIDVAFDSTNDRNPPVISSLSEKIPKTFHCDCHQPSDAQIRDFNQKWSLLSSRERNEAMMVSRVGISSAVSLVSTCAECQMHVDERLNSVFCKKETKMEQYGIKVINEDVFSLSDVVLVNPLDTLCLFLHYESYGKNMRKNLFAANRSQTVPKKNTRCRCTIHSGRPDAKRPIPTKFRIQWLHLTSQQQKQVTCIPTSKLCKDLEAHIDRFGLSEASRRHIFAAYKELVACRLARKSTAFATSILLLEPVPSQSQHVRLSICFDTLLQLVTFANQNWTRRNVTISTTTQARDEVLNCLGVRLWLQIQTLWKSLKNGFHERLTVYCIVVSIRRKFEDSVERYHGHELMAQLLEEEDRDVQRLAQVRARRSDRKKRKRHYEKAKKQRKTVEVNAIHQTSHHHQYESVRQSPHEKKLTDSNLELKNRRIDSDTVPETFVDIVDDAEELRLLCSMGWKAPNVKLRSLGKESHQYDAIPEQELTLWRQNMENMKFDRIAERQLVQERFQRLMMRKAVRG</sequence>
<organism evidence="2 3">
    <name type="scientific">Albugo candida</name>
    <dbReference type="NCBI Taxonomy" id="65357"/>
    <lineage>
        <taxon>Eukaryota</taxon>
        <taxon>Sar</taxon>
        <taxon>Stramenopiles</taxon>
        <taxon>Oomycota</taxon>
        <taxon>Peronosporomycetes</taxon>
        <taxon>Albuginales</taxon>
        <taxon>Albuginaceae</taxon>
        <taxon>Albugo</taxon>
    </lineage>
</organism>
<dbReference type="Proteomes" id="UP000053237">
    <property type="component" value="Unassembled WGS sequence"/>
</dbReference>
<evidence type="ECO:0000313" key="3">
    <source>
        <dbReference type="Proteomes" id="UP000053237"/>
    </source>
</evidence>
<proteinExistence type="predicted"/>
<dbReference type="GO" id="GO:0005634">
    <property type="term" value="C:nucleus"/>
    <property type="evidence" value="ECO:0007669"/>
    <property type="project" value="TreeGrafter"/>
</dbReference>
<feature type="compositionally biased region" description="Basic and acidic residues" evidence="1">
    <location>
        <begin position="450"/>
        <end position="462"/>
    </location>
</feature>
<comment type="caution">
    <text evidence="2">The sequence shown here is derived from an EMBL/GenBank/DDBJ whole genome shotgun (WGS) entry which is preliminary data.</text>
</comment>
<evidence type="ECO:0000256" key="1">
    <source>
        <dbReference type="SAM" id="MobiDB-lite"/>
    </source>
</evidence>
<keyword evidence="3" id="KW-1185">Reference proteome</keyword>
<gene>
    <name evidence="2" type="ORF">BN9_070340</name>
</gene>
<dbReference type="OrthoDB" id="2422440at2759"/>
<protein>
    <submittedName>
        <fullName evidence="2">Uncharacterized protein</fullName>
    </submittedName>
</protein>
<dbReference type="PANTHER" id="PTHR13601">
    <property type="entry name" value="GAMETOGENETIN-BINDING PROTEIN 2"/>
    <property type="match status" value="1"/>
</dbReference>
<feature type="region of interest" description="Disordered" evidence="1">
    <location>
        <begin position="415"/>
        <end position="462"/>
    </location>
</feature>
<dbReference type="STRING" id="65357.A0A024GHC8"/>
<dbReference type="GO" id="GO:0005737">
    <property type="term" value="C:cytoplasm"/>
    <property type="evidence" value="ECO:0007669"/>
    <property type="project" value="TreeGrafter"/>
</dbReference>
<dbReference type="AlphaFoldDB" id="A0A024GHC8"/>
<dbReference type="EMBL" id="CAIX01000117">
    <property type="protein sequence ID" value="CCI46105.1"/>
    <property type="molecule type" value="Genomic_DNA"/>
</dbReference>
<dbReference type="InParanoid" id="A0A024GHC8"/>
<dbReference type="PANTHER" id="PTHR13601:SF2">
    <property type="entry name" value="GAMETOGENETIN-BINDING PROTEIN 2"/>
    <property type="match status" value="1"/>
</dbReference>
<evidence type="ECO:0000313" key="2">
    <source>
        <dbReference type="EMBL" id="CCI46105.1"/>
    </source>
</evidence>
<feature type="compositionally biased region" description="Basic residues" evidence="1">
    <location>
        <begin position="415"/>
        <end position="435"/>
    </location>
</feature>
<accession>A0A024GHC8</accession>